<dbReference type="InterPro" id="IPR052084">
    <property type="entry name" value="SF3B4_spliceosome_assoc"/>
</dbReference>
<dbReference type="GO" id="GO:0003723">
    <property type="term" value="F:RNA binding"/>
    <property type="evidence" value="ECO:0007669"/>
    <property type="project" value="UniProtKB-UniRule"/>
</dbReference>
<keyword evidence="4 6" id="KW-0694">RNA-binding</keyword>
<feature type="signal peptide" evidence="8">
    <location>
        <begin position="1"/>
        <end position="17"/>
    </location>
</feature>
<organism evidence="10 11">
    <name type="scientific">Piliocolobus tephrosceles</name>
    <name type="common">Ugandan red Colobus</name>
    <dbReference type="NCBI Taxonomy" id="591936"/>
    <lineage>
        <taxon>Eukaryota</taxon>
        <taxon>Metazoa</taxon>
        <taxon>Chordata</taxon>
        <taxon>Craniata</taxon>
        <taxon>Vertebrata</taxon>
        <taxon>Euteleostomi</taxon>
        <taxon>Mammalia</taxon>
        <taxon>Eutheria</taxon>
        <taxon>Euarchontoglires</taxon>
        <taxon>Primates</taxon>
        <taxon>Haplorrhini</taxon>
        <taxon>Catarrhini</taxon>
        <taxon>Cercopithecidae</taxon>
        <taxon>Colobinae</taxon>
        <taxon>Piliocolobus</taxon>
    </lineage>
</organism>
<comment type="subcellular location">
    <subcellularLocation>
        <location evidence="1">Nucleus</location>
    </subcellularLocation>
</comment>
<dbReference type="PROSITE" id="PS50102">
    <property type="entry name" value="RRM"/>
    <property type="match status" value="2"/>
</dbReference>
<dbReference type="AlphaFoldDB" id="A0A8C9GD04"/>
<dbReference type="SMART" id="SM00360">
    <property type="entry name" value="RRM"/>
    <property type="match status" value="2"/>
</dbReference>
<evidence type="ECO:0000256" key="7">
    <source>
        <dbReference type="SAM" id="MobiDB-lite"/>
    </source>
</evidence>
<keyword evidence="5" id="KW-0539">Nucleus</keyword>
<feature type="domain" description="RRM" evidence="9">
    <location>
        <begin position="95"/>
        <end position="172"/>
    </location>
</feature>
<reference evidence="10" key="2">
    <citation type="submission" date="2025-09" db="UniProtKB">
        <authorList>
            <consortium name="Ensembl"/>
        </authorList>
    </citation>
    <scope>IDENTIFICATION</scope>
</reference>
<feature type="compositionally biased region" description="Low complexity" evidence="7">
    <location>
        <begin position="466"/>
        <end position="482"/>
    </location>
</feature>
<dbReference type="FunFam" id="3.30.70.330:FF:000895">
    <property type="entry name" value="Hsh49p"/>
    <property type="match status" value="1"/>
</dbReference>
<feature type="domain" description="RRM" evidence="9">
    <location>
        <begin position="8"/>
        <end position="86"/>
    </location>
</feature>
<dbReference type="Proteomes" id="UP000694416">
    <property type="component" value="Unplaced"/>
</dbReference>
<keyword evidence="3" id="KW-0677">Repeat</keyword>
<dbReference type="InterPro" id="IPR035979">
    <property type="entry name" value="RBD_domain_sf"/>
</dbReference>
<proteinExistence type="inferred from homology"/>
<dbReference type="InterPro" id="IPR012677">
    <property type="entry name" value="Nucleotide-bd_a/b_plait_sf"/>
</dbReference>
<feature type="compositionally biased region" description="Pro residues" evidence="7">
    <location>
        <begin position="441"/>
        <end position="452"/>
    </location>
</feature>
<dbReference type="SUPFAM" id="SSF54928">
    <property type="entry name" value="RNA-binding domain, RBD"/>
    <property type="match status" value="1"/>
</dbReference>
<evidence type="ECO:0000313" key="10">
    <source>
        <dbReference type="Ensembl" id="ENSPTEP00000002211.1"/>
    </source>
</evidence>
<dbReference type="GO" id="GO:0005730">
    <property type="term" value="C:nucleolus"/>
    <property type="evidence" value="ECO:0007669"/>
    <property type="project" value="TreeGrafter"/>
</dbReference>
<dbReference type="Pfam" id="PF00076">
    <property type="entry name" value="RRM_1"/>
    <property type="match status" value="2"/>
</dbReference>
<comment type="similarity">
    <text evidence="2">Belongs to the SF3B4 family.</text>
</comment>
<reference evidence="10" key="1">
    <citation type="submission" date="2025-08" db="UniProtKB">
        <authorList>
            <consortium name="Ensembl"/>
        </authorList>
    </citation>
    <scope>IDENTIFICATION</scope>
</reference>
<dbReference type="Gene3D" id="3.30.70.330">
    <property type="match status" value="2"/>
</dbReference>
<dbReference type="GO" id="GO:0097525">
    <property type="term" value="C:spliceosomal snRNP complex"/>
    <property type="evidence" value="ECO:0007669"/>
    <property type="project" value="UniProtKB-ARBA"/>
</dbReference>
<name>A0A8C9GD04_9PRIM</name>
<accession>A0A8C9GD04</accession>
<keyword evidence="11" id="KW-1185">Reference proteome</keyword>
<dbReference type="PANTHER" id="PTHR48030">
    <property type="entry name" value="SPLICING FACTOR 3B SUBUNIT 4"/>
    <property type="match status" value="1"/>
</dbReference>
<dbReference type="InterPro" id="IPR000504">
    <property type="entry name" value="RRM_dom"/>
</dbReference>
<evidence type="ECO:0000256" key="4">
    <source>
        <dbReference type="ARBA" id="ARBA00022884"/>
    </source>
</evidence>
<dbReference type="FunFam" id="3.30.70.330:FF:000505">
    <property type="entry name" value="Splicing factor 3B subunit 4"/>
    <property type="match status" value="1"/>
</dbReference>
<dbReference type="GO" id="GO:0000398">
    <property type="term" value="P:mRNA splicing, via spliceosome"/>
    <property type="evidence" value="ECO:0007669"/>
    <property type="project" value="UniProtKB-ARBA"/>
</dbReference>
<dbReference type="Ensembl" id="ENSPTET00000003379.1">
    <property type="protein sequence ID" value="ENSPTEP00000002211.1"/>
    <property type="gene ID" value="ENSPTEG00000002564.1"/>
</dbReference>
<evidence type="ECO:0000256" key="1">
    <source>
        <dbReference type="ARBA" id="ARBA00004123"/>
    </source>
</evidence>
<evidence type="ECO:0000256" key="3">
    <source>
        <dbReference type="ARBA" id="ARBA00022737"/>
    </source>
</evidence>
<evidence type="ECO:0000256" key="2">
    <source>
        <dbReference type="ARBA" id="ARBA00008363"/>
    </source>
</evidence>
<protein>
    <recommendedName>
        <fullName evidence="9">RRM domain-containing protein</fullName>
    </recommendedName>
</protein>
<evidence type="ECO:0000256" key="8">
    <source>
        <dbReference type="SAM" id="SignalP"/>
    </source>
</evidence>
<feature type="chain" id="PRO_5034506583" description="RRM domain-containing protein" evidence="8">
    <location>
        <begin position="18"/>
        <end position="482"/>
    </location>
</feature>
<feature type="region of interest" description="Disordered" evidence="7">
    <location>
        <begin position="441"/>
        <end position="482"/>
    </location>
</feature>
<dbReference type="PANTHER" id="PTHR48030:SF3">
    <property type="entry name" value="SPLICING FACTOR 3B SUBUNIT 4"/>
    <property type="match status" value="1"/>
</dbReference>
<evidence type="ECO:0000256" key="5">
    <source>
        <dbReference type="ARBA" id="ARBA00023242"/>
    </source>
</evidence>
<dbReference type="GO" id="GO:0071011">
    <property type="term" value="C:precatalytic spliceosome"/>
    <property type="evidence" value="ECO:0007669"/>
    <property type="project" value="TreeGrafter"/>
</dbReference>
<evidence type="ECO:0000259" key="9">
    <source>
        <dbReference type="PROSITE" id="PS50102"/>
    </source>
</evidence>
<evidence type="ECO:0000256" key="6">
    <source>
        <dbReference type="PROSITE-ProRule" id="PRU00176"/>
    </source>
</evidence>
<evidence type="ECO:0000313" key="11">
    <source>
        <dbReference type="Proteomes" id="UP000694416"/>
    </source>
</evidence>
<dbReference type="GO" id="GO:0048026">
    <property type="term" value="P:positive regulation of mRNA splicing, via spliceosome"/>
    <property type="evidence" value="ECO:0007669"/>
    <property type="project" value="TreeGrafter"/>
</dbReference>
<sequence>MMTLFFFFFFFIANLDAQVDEEILCELFMQCGNVKNVYIPRDKINGFHSGYGFVEYEYEYECEYAGRVLNMTKLYGKPLRCNKASEDKRSFDVGANLFIGNLDTEVDEKMLFDIFSSFGQIVTVKIMKNEDDISKGHGFISYDNFESSDLAIENMNNQYICNKKIHISYAFKKYTKSERHGTAAERFIAANKNLSLYQFNENTNNIMPYSNITNTSSGGTITNNNNINTIHDNITHNNMLLNNENNSYLNNNIISQSNINILKNDHITQTGINYLPNNHMNTNVSSNFIPLPINPQSNTRSNNFYVPPQKGMNRILGNVPPVLPPMIPPNMPPNMLPNIPQNIPQNMPQNMPQNIPQNIPQNMPQNMLSNFPPNFPPNIPPNMLPSMPPNMLPPFPPTFPPSFPPTLPPNMSPNMPPNMLPNMAPNMLPIFPPNLPPNLPPNMPPNVPPNFPPNLSVTDIPNKGVSNEQSNSKSEENTNTNN</sequence>
<keyword evidence="8" id="KW-0732">Signal</keyword>